<dbReference type="AlphaFoldDB" id="A0A7W7RRS6"/>
<gene>
    <name evidence="2" type="ORF">FHR32_001283</name>
</gene>
<evidence type="ECO:0000313" key="2">
    <source>
        <dbReference type="EMBL" id="MBB4936978.1"/>
    </source>
</evidence>
<dbReference type="EMBL" id="JACHJU010000001">
    <property type="protein sequence ID" value="MBB4936978.1"/>
    <property type="molecule type" value="Genomic_DNA"/>
</dbReference>
<keyword evidence="1" id="KW-1133">Transmembrane helix</keyword>
<dbReference type="InterPro" id="IPR029058">
    <property type="entry name" value="AB_hydrolase_fold"/>
</dbReference>
<dbReference type="SUPFAM" id="SSF53474">
    <property type="entry name" value="alpha/beta-Hydrolases"/>
    <property type="match status" value="1"/>
</dbReference>
<reference evidence="2 3" key="1">
    <citation type="submission" date="2020-08" db="EMBL/GenBank/DDBJ databases">
        <title>Sequencing the genomes of 1000 actinobacteria strains.</title>
        <authorList>
            <person name="Klenk H.-P."/>
        </authorList>
    </citation>
    <scope>NUCLEOTIDE SEQUENCE [LARGE SCALE GENOMIC DNA]</scope>
    <source>
        <strain evidence="2 3">DSM 43023</strain>
    </source>
</reference>
<organism evidence="2 3">
    <name type="scientific">Streptosporangium album</name>
    <dbReference type="NCBI Taxonomy" id="47479"/>
    <lineage>
        <taxon>Bacteria</taxon>
        <taxon>Bacillati</taxon>
        <taxon>Actinomycetota</taxon>
        <taxon>Actinomycetes</taxon>
        <taxon>Streptosporangiales</taxon>
        <taxon>Streptosporangiaceae</taxon>
        <taxon>Streptosporangium</taxon>
    </lineage>
</organism>
<keyword evidence="1" id="KW-0812">Transmembrane</keyword>
<name>A0A7W7RRS6_9ACTN</name>
<evidence type="ECO:0000313" key="3">
    <source>
        <dbReference type="Proteomes" id="UP000534286"/>
    </source>
</evidence>
<dbReference type="RefSeq" id="WP_184753426.1">
    <property type="nucleotide sequence ID" value="NZ_BAABEK010000009.1"/>
</dbReference>
<dbReference type="PROSITE" id="PS51318">
    <property type="entry name" value="TAT"/>
    <property type="match status" value="1"/>
</dbReference>
<sequence>MNAERGEGEAPAPLGAGKTPLKRRAFLIGGASVVLGVGGVALAAGPEGVREAYAQIICGAIPEPPTTAPGALQRSRVNGRRVVIGLPPDARGVLSVVIMLHGATGDARTPFDRYAIARHLAASGGRFAVASIDDWPSADITGTLLPYLGECGLDIRRIGLLGWSSGGAGALKLAAELGPERVSAVAATAPAVTAARAPLQELVDIPIWLGSGERDMWAPQTETMLKGLKALGAAAEGGISGGCRNTAYRRRVLPEQLAFFSRHM</sequence>
<dbReference type="InterPro" id="IPR006311">
    <property type="entry name" value="TAT_signal"/>
</dbReference>
<dbReference type="Proteomes" id="UP000534286">
    <property type="component" value="Unassembled WGS sequence"/>
</dbReference>
<protein>
    <submittedName>
        <fullName evidence="2">Pimeloyl-ACP methyl ester carboxylesterase</fullName>
    </submittedName>
</protein>
<accession>A0A7W7RRS6</accession>
<feature type="transmembrane region" description="Helical" evidence="1">
    <location>
        <begin position="25"/>
        <end position="45"/>
    </location>
</feature>
<comment type="caution">
    <text evidence="2">The sequence shown here is derived from an EMBL/GenBank/DDBJ whole genome shotgun (WGS) entry which is preliminary data.</text>
</comment>
<keyword evidence="3" id="KW-1185">Reference proteome</keyword>
<proteinExistence type="predicted"/>
<keyword evidence="1" id="KW-0472">Membrane</keyword>
<dbReference type="Gene3D" id="3.40.50.1820">
    <property type="entry name" value="alpha/beta hydrolase"/>
    <property type="match status" value="1"/>
</dbReference>
<evidence type="ECO:0000256" key="1">
    <source>
        <dbReference type="SAM" id="Phobius"/>
    </source>
</evidence>